<feature type="transmembrane region" description="Helical" evidence="8">
    <location>
        <begin position="36"/>
        <end position="55"/>
    </location>
</feature>
<feature type="compositionally biased region" description="Polar residues" evidence="7">
    <location>
        <begin position="998"/>
        <end position="1010"/>
    </location>
</feature>
<dbReference type="InterPro" id="IPR024766">
    <property type="entry name" value="Znf_RING_H2"/>
</dbReference>
<gene>
    <name evidence="10" type="ORF">WJX74_001381</name>
</gene>
<feature type="transmembrane region" description="Helical" evidence="8">
    <location>
        <begin position="438"/>
        <end position="471"/>
    </location>
</feature>
<reference evidence="10 11" key="1">
    <citation type="journal article" date="2024" name="Nat. Commun.">
        <title>Phylogenomics reveals the evolutionary origins of lichenization in chlorophyte algae.</title>
        <authorList>
            <person name="Puginier C."/>
            <person name="Libourel C."/>
            <person name="Otte J."/>
            <person name="Skaloud P."/>
            <person name="Haon M."/>
            <person name="Grisel S."/>
            <person name="Petersen M."/>
            <person name="Berrin J.G."/>
            <person name="Delaux P.M."/>
            <person name="Dal Grande F."/>
            <person name="Keller J."/>
        </authorList>
    </citation>
    <scope>NUCLEOTIDE SEQUENCE [LARGE SCALE GENOMIC DNA]</scope>
    <source>
        <strain evidence="10 11">SAG 2145</strain>
    </source>
</reference>
<dbReference type="SMART" id="SM00184">
    <property type="entry name" value="RING"/>
    <property type="match status" value="1"/>
</dbReference>
<name>A0AAW1S9X9_9CHLO</name>
<evidence type="ECO:0000256" key="7">
    <source>
        <dbReference type="SAM" id="MobiDB-lite"/>
    </source>
</evidence>
<feature type="region of interest" description="Disordered" evidence="7">
    <location>
        <begin position="1055"/>
        <end position="1109"/>
    </location>
</feature>
<proteinExistence type="predicted"/>
<dbReference type="Proteomes" id="UP001438707">
    <property type="component" value="Unassembled WGS sequence"/>
</dbReference>
<feature type="region of interest" description="Disordered" evidence="7">
    <location>
        <begin position="914"/>
        <end position="1011"/>
    </location>
</feature>
<dbReference type="Gene3D" id="3.30.40.10">
    <property type="entry name" value="Zinc/RING finger domain, C3HC4 (zinc finger)"/>
    <property type="match status" value="1"/>
</dbReference>
<evidence type="ECO:0000256" key="2">
    <source>
        <dbReference type="ARBA" id="ARBA00022723"/>
    </source>
</evidence>
<evidence type="ECO:0000256" key="8">
    <source>
        <dbReference type="SAM" id="Phobius"/>
    </source>
</evidence>
<keyword evidence="11" id="KW-1185">Reference proteome</keyword>
<evidence type="ECO:0000256" key="6">
    <source>
        <dbReference type="PROSITE-ProRule" id="PRU00175"/>
    </source>
</evidence>
<dbReference type="GO" id="GO:0008270">
    <property type="term" value="F:zinc ion binding"/>
    <property type="evidence" value="ECO:0007669"/>
    <property type="project" value="UniProtKB-KW"/>
</dbReference>
<dbReference type="Pfam" id="PF12678">
    <property type="entry name" value="zf-rbx1"/>
    <property type="match status" value="1"/>
</dbReference>
<dbReference type="InterPro" id="IPR013083">
    <property type="entry name" value="Znf_RING/FYVE/PHD"/>
</dbReference>
<feature type="transmembrane region" description="Helical" evidence="8">
    <location>
        <begin position="60"/>
        <end position="77"/>
    </location>
</feature>
<dbReference type="AlphaFoldDB" id="A0AAW1S9X9"/>
<protein>
    <recommendedName>
        <fullName evidence="9">RING-type domain-containing protein</fullName>
    </recommendedName>
</protein>
<keyword evidence="3 6" id="KW-0863">Zinc-finger</keyword>
<dbReference type="PROSITE" id="PS50089">
    <property type="entry name" value="ZF_RING_2"/>
    <property type="match status" value="1"/>
</dbReference>
<feature type="transmembrane region" description="Helical" evidence="8">
    <location>
        <begin position="253"/>
        <end position="273"/>
    </location>
</feature>
<keyword evidence="8" id="KW-1133">Transmembrane helix</keyword>
<comment type="caution">
    <text evidence="10">The sequence shown here is derived from an EMBL/GenBank/DDBJ whole genome shotgun (WGS) entry which is preliminary data.</text>
</comment>
<keyword evidence="4" id="KW-0833">Ubl conjugation pathway</keyword>
<feature type="domain" description="RING-type" evidence="9">
    <location>
        <begin position="586"/>
        <end position="615"/>
    </location>
</feature>
<dbReference type="SUPFAM" id="SSF57850">
    <property type="entry name" value="RING/U-box"/>
    <property type="match status" value="1"/>
</dbReference>
<organism evidence="10 11">
    <name type="scientific">Apatococcus lobatus</name>
    <dbReference type="NCBI Taxonomy" id="904363"/>
    <lineage>
        <taxon>Eukaryota</taxon>
        <taxon>Viridiplantae</taxon>
        <taxon>Chlorophyta</taxon>
        <taxon>core chlorophytes</taxon>
        <taxon>Trebouxiophyceae</taxon>
        <taxon>Chlorellales</taxon>
        <taxon>Chlorellaceae</taxon>
        <taxon>Apatococcus</taxon>
    </lineage>
</organism>
<keyword evidence="5" id="KW-0862">Zinc</keyword>
<accession>A0AAW1S9X9</accession>
<evidence type="ECO:0000256" key="4">
    <source>
        <dbReference type="ARBA" id="ARBA00022786"/>
    </source>
</evidence>
<feature type="compositionally biased region" description="Low complexity" evidence="7">
    <location>
        <begin position="917"/>
        <end position="957"/>
    </location>
</feature>
<sequence>MLGTSAAKTTLLGGAAIASALHYSQQGFVAPVWGELSFVIWCAVLVLPATLPVAWERRQIAWGLLSVFVFEYFVLFVDPDFKGWGDVYYFCGSKLQHCSCSFRWNGSGWCKALVLWNFVLSSALGVQKLIAQIGLNGLLPGEDVVTKDSFISILWRLIPYWLNNWEQQWGSECNSMMFELPHFALELLVILPCIQIVCGRLRILGLAPGQSLGQLPDHPAHDPRLRAHLAPDVLQGSWKVDARQAAFLPRLRANLRILAVVVGIAGLAAYNALQVPLRLESQIAFHPHTSTMLAFGNELSSMGNSPNKTSMRLLKDLGADLPAFDDFPLTPMVLSPGQEVFVNLSSAGVRGAFAAKQCPEEMPLLRMMAKHADEISKMQAPEHRMLIPLVEVALGIMRLSCERFFVLASVLLTHVLFRNDLPPVAERIIRLNHRISIIFQWVILYTFPAVCWLYGAGFIFSAFVSAIFWGVPLQSLWSMVASSSIAHPRHLQDASAEDLERMNGSCAICWSDMRSSAAAAGSTPLLPQPKTAFTSHGPASTSPLHSVNHQHAAATLHREAEGVSAADARATEDGDAAPQPGKTLGCGHAFHEECILNWLNQCRRQGRAVRCPMCNGLVKLKVAWRFPRPSQMLTGLAPRDEPDGQPAPRAAGVRPVQALLAELDPRLLIPGAAGMLPAFHNMPGMPQPPLPVPNQPQPALMEQDRNVAAWRAVNVAMGQLRRELDVRTAQANDMFRENAAVLEESRACMAQIAQEQINLSPDERLDESGMRLRVVEDGIRWALAQMQNVAVLRAQVHAALEGVDVAATQATPDEQLRTIQVVLQRLRDLRLEPIRPRLVLPPPAEAAVSSSQPEVHAAEQQEATRSTATGPGRTSSTSLAGRLSRLFKRRRAPPNGIPVGQTATSTAVRSRLDMHGHGASSSGSNPGSSMNAYQTAPAAHCPSSASAEAGAAAISPSRSEPPQQAHFNDPAVHRFQDSTDPQQVHSEANAHAARAASRQLQEPSQQSNFEANAHPARAALQQLQEPPHDFLRGRFMEDSPIAGPALIPRSISAADGSRQAGFSGMGSDGARPRQASRPRNPILRPSFDRFLTATPSQSESVDGVGPDAR</sequence>
<evidence type="ECO:0000256" key="1">
    <source>
        <dbReference type="ARBA" id="ARBA00004906"/>
    </source>
</evidence>
<evidence type="ECO:0000256" key="5">
    <source>
        <dbReference type="ARBA" id="ARBA00022833"/>
    </source>
</evidence>
<evidence type="ECO:0000256" key="3">
    <source>
        <dbReference type="ARBA" id="ARBA00022771"/>
    </source>
</evidence>
<feature type="region of interest" description="Disordered" evidence="7">
    <location>
        <begin position="843"/>
        <end position="879"/>
    </location>
</feature>
<evidence type="ECO:0000313" key="10">
    <source>
        <dbReference type="EMBL" id="KAK9842719.1"/>
    </source>
</evidence>
<evidence type="ECO:0000259" key="9">
    <source>
        <dbReference type="PROSITE" id="PS50089"/>
    </source>
</evidence>
<evidence type="ECO:0000313" key="11">
    <source>
        <dbReference type="Proteomes" id="UP001438707"/>
    </source>
</evidence>
<keyword evidence="8" id="KW-0472">Membrane</keyword>
<feature type="compositionally biased region" description="Polar residues" evidence="7">
    <location>
        <begin position="861"/>
        <end position="879"/>
    </location>
</feature>
<dbReference type="EMBL" id="JALJOS010000002">
    <property type="protein sequence ID" value="KAK9842719.1"/>
    <property type="molecule type" value="Genomic_DNA"/>
</dbReference>
<dbReference type="InterPro" id="IPR001841">
    <property type="entry name" value="Znf_RING"/>
</dbReference>
<keyword evidence="2" id="KW-0479">Metal-binding</keyword>
<comment type="pathway">
    <text evidence="1">Protein modification; protein ubiquitination.</text>
</comment>
<keyword evidence="8" id="KW-0812">Transmembrane</keyword>